<evidence type="ECO:0000313" key="4">
    <source>
        <dbReference type="Proteomes" id="UP000435877"/>
    </source>
</evidence>
<dbReference type="EMBL" id="CACSIM010000001">
    <property type="protein sequence ID" value="CAA0085289.1"/>
    <property type="molecule type" value="Genomic_DNA"/>
</dbReference>
<evidence type="ECO:0008006" key="6">
    <source>
        <dbReference type="Google" id="ProtNLM"/>
    </source>
</evidence>
<accession>A0A5S9MV05</accession>
<name>A0A5S9MV05_9GAMM</name>
<feature type="transmembrane region" description="Helical" evidence="1">
    <location>
        <begin position="135"/>
        <end position="159"/>
    </location>
</feature>
<proteinExistence type="predicted"/>
<dbReference type="Proteomes" id="UP000435877">
    <property type="component" value="Unassembled WGS sequence"/>
</dbReference>
<keyword evidence="1" id="KW-0472">Membrane</keyword>
<evidence type="ECO:0000256" key="1">
    <source>
        <dbReference type="SAM" id="Phobius"/>
    </source>
</evidence>
<feature type="transmembrane region" description="Helical" evidence="1">
    <location>
        <begin position="29"/>
        <end position="53"/>
    </location>
</feature>
<evidence type="ECO:0000313" key="2">
    <source>
        <dbReference type="EMBL" id="CAA0081072.1"/>
    </source>
</evidence>
<keyword evidence="1" id="KW-0812">Transmembrane</keyword>
<evidence type="ECO:0000313" key="5">
    <source>
        <dbReference type="Proteomes" id="UP000439591"/>
    </source>
</evidence>
<dbReference type="InterPro" id="IPR027267">
    <property type="entry name" value="AH/BAR_dom_sf"/>
</dbReference>
<dbReference type="OrthoDB" id="5149787at2"/>
<gene>
    <name evidence="2" type="ORF">IHBHHGIJ_00268</name>
    <name evidence="3" type="ORF">KFEGEMFD_00882</name>
</gene>
<reference evidence="4 5" key="1">
    <citation type="submission" date="2019-11" db="EMBL/GenBank/DDBJ databases">
        <authorList>
            <person name="Holert J."/>
        </authorList>
    </citation>
    <scope>NUCLEOTIDE SEQUENCE [LARGE SCALE GENOMIC DNA]</scope>
    <source>
        <strain evidence="3">BC3_2A</strain>
        <strain evidence="2">SB11_1A</strain>
    </source>
</reference>
<sequence>MSNQVLDVSSLIPDLALIAQGDFRTPDGFSAFLVAALFTIFLIFLVLTITSYFRARKQLGFYSRLVKDLKAEELLTQRQDITNRAKEHKTYRQLWQEFNESLVEVNKSNRLCNTIDAAHFFNTHTLAKGLTENRLIAAVPGFLTAIGVIGTFAGLQMGLDKLGVSSSETASSSELTKGIFGMIGGASIAFMTSVWGIFFSVLFNFIEKSFERNIRNAISAFQNKIDYLYPRITAEQSLSHIEEFSRQSNERLAELDEKIGNRLQEAVRESSAAIQQGIQDSLHKVLAPAIEQLVNNANSGSEKALGSLLDKYMSGMGDMGSQHQKLIDGATEQLGNAAQNMTQGMDGFLGKLDEHVGNISKQNDSALENMQSKLASQLEVQQEKDDNRQLLINEQIRKVDHSQSALSEKLGQIVEGHDVQYSKISASIDALLSRFQQLMDSHTLATNSMKSISGEIQGASNQLGVLSQNTKEANSAMKEGVEHLSDSLERTTSENRKTFEESQKVQENISKLLLSVEEVSNKLQRTAEFADLGLKSVGQHFNELGTSLHEHVDKLESQVSHLLNEYSSQVQAQTTERLNHWNNQTAQYTGEMTRAVQTLSSIVDEMESKLDA</sequence>
<keyword evidence="1" id="KW-1133">Transmembrane helix</keyword>
<dbReference type="Proteomes" id="UP000439591">
    <property type="component" value="Unassembled WGS sequence"/>
</dbReference>
<keyword evidence="4" id="KW-1185">Reference proteome</keyword>
<dbReference type="RefSeq" id="WP_159266977.1">
    <property type="nucleotide sequence ID" value="NZ_CACSIK010000001.1"/>
</dbReference>
<dbReference type="AlphaFoldDB" id="A0A5S9MV05"/>
<dbReference type="NCBIfam" id="NF033915">
    <property type="entry name" value="antiphage_ZorA_2"/>
    <property type="match status" value="1"/>
</dbReference>
<dbReference type="SUPFAM" id="SSF103657">
    <property type="entry name" value="BAR/IMD domain-like"/>
    <property type="match status" value="1"/>
</dbReference>
<evidence type="ECO:0000313" key="3">
    <source>
        <dbReference type="EMBL" id="CAA0085289.1"/>
    </source>
</evidence>
<feature type="transmembrane region" description="Helical" evidence="1">
    <location>
        <begin position="179"/>
        <end position="206"/>
    </location>
</feature>
<protein>
    <recommendedName>
        <fullName evidence="6">MotA/TolQ/ExbB proton channel domain-containing protein</fullName>
    </recommendedName>
</protein>
<dbReference type="EMBL" id="CACSIK010000001">
    <property type="protein sequence ID" value="CAA0081072.1"/>
    <property type="molecule type" value="Genomic_DNA"/>
</dbReference>
<organism evidence="2 4">
    <name type="scientific">Zhongshania aliphaticivorans</name>
    <dbReference type="NCBI Taxonomy" id="1470434"/>
    <lineage>
        <taxon>Bacteria</taxon>
        <taxon>Pseudomonadati</taxon>
        <taxon>Pseudomonadota</taxon>
        <taxon>Gammaproteobacteria</taxon>
        <taxon>Cellvibrionales</taxon>
        <taxon>Spongiibacteraceae</taxon>
        <taxon>Zhongshania</taxon>
    </lineage>
</organism>